<protein>
    <recommendedName>
        <fullName evidence="3">Enoyl reductase (ER) domain-containing protein</fullName>
    </recommendedName>
</protein>
<organism evidence="4 5">
    <name type="scientific">Coleophoma cylindrospora</name>
    <dbReference type="NCBI Taxonomy" id="1849047"/>
    <lineage>
        <taxon>Eukaryota</taxon>
        <taxon>Fungi</taxon>
        <taxon>Dikarya</taxon>
        <taxon>Ascomycota</taxon>
        <taxon>Pezizomycotina</taxon>
        <taxon>Leotiomycetes</taxon>
        <taxon>Helotiales</taxon>
        <taxon>Dermateaceae</taxon>
        <taxon>Coleophoma</taxon>
    </lineage>
</organism>
<dbReference type="Proteomes" id="UP000256645">
    <property type="component" value="Unassembled WGS sequence"/>
</dbReference>
<name>A0A3D8RL77_9HELO</name>
<dbReference type="GO" id="GO:0016651">
    <property type="term" value="F:oxidoreductase activity, acting on NAD(P)H"/>
    <property type="evidence" value="ECO:0007669"/>
    <property type="project" value="InterPro"/>
</dbReference>
<dbReference type="InterPro" id="IPR036291">
    <property type="entry name" value="NAD(P)-bd_dom_sf"/>
</dbReference>
<dbReference type="Gene3D" id="3.40.50.1820">
    <property type="entry name" value="alpha/beta hydrolase"/>
    <property type="match status" value="1"/>
</dbReference>
<evidence type="ECO:0000256" key="2">
    <source>
        <dbReference type="ARBA" id="ARBA00023002"/>
    </source>
</evidence>
<comment type="similarity">
    <text evidence="1">Belongs to the zinc-containing alcohol dehydrogenase family.</text>
</comment>
<dbReference type="InterPro" id="IPR047122">
    <property type="entry name" value="Trans-enoyl_RdTase-like"/>
</dbReference>
<dbReference type="SMART" id="SM00829">
    <property type="entry name" value="PKS_ER"/>
    <property type="match status" value="1"/>
</dbReference>
<dbReference type="InterPro" id="IPR011032">
    <property type="entry name" value="GroES-like_sf"/>
</dbReference>
<comment type="caution">
    <text evidence="4">The sequence shown here is derived from an EMBL/GenBank/DDBJ whole genome shotgun (WGS) entry which is preliminary data.</text>
</comment>
<dbReference type="SUPFAM" id="SSF50129">
    <property type="entry name" value="GroES-like"/>
    <property type="match status" value="1"/>
</dbReference>
<sequence>MSFEILETHRSFGGRMLKLSHNATTTACKMTLNLYLPPQATTSKVPVLFFISGGGGWEDNCAQKGFFHAAASQRGIAVVYPDTIPRFEIDDSEKSRFAPFARATLNPTDSVAHASLYLDSTEEPYRKNFNMYSYITSELPKSLCAAYSELDNLRLSITGYSMGGTAALTMYLKNPGMYKSVGALAPMTNLPPLKSVRKMLAGYLGDNEEEWKKWNPSDLVGKFKGDLNMLIDQGTSDPFLTADNVLGENILGSDEFINAAKAADNDKGITLRYHEGYGHSYYFVSTFAADHINHAANFRNDYVCHCAAQNQGSITLNTLHEPRQDLTVLRVLSISTASIILEIKEAIVFDGPTVTTRDVDFPTLPSPSHLIIRVIVSGLNPKDWGIAERIPGLNQGDDIAGVVHSVGASVRNFKEGDRVASFHEMLTPHGSFAEYAVGLEATTIHIPDNVSFEEAATIPLACMTAALGLYQRLGLPLPWLPAQVRCPLVIYGAASAVGAFATKLATLSNIHPLICVAGRGIPYVETLIDKSKGDIILDYRDGNEAVVNGLQTALEEAEKLTYAFDAVSDKGSYQNLMEVMDLKEGKITLVLARKSYEGVPEDFQKSFTQVGKVHSDRYPGIKGEKRLVGLLGDQEFGVVMFRFFEKGLANGWLKGHPFTVVPRGLGGIKVGLQDLKAGKASAIKYVIRIDETEGLSKMRL</sequence>
<accession>A0A3D8RL77</accession>
<dbReference type="EMBL" id="PDLM01000006">
    <property type="protein sequence ID" value="RDW74793.1"/>
    <property type="molecule type" value="Genomic_DNA"/>
</dbReference>
<dbReference type="Pfam" id="PF08240">
    <property type="entry name" value="ADH_N"/>
    <property type="match status" value="1"/>
</dbReference>
<dbReference type="Pfam" id="PF00756">
    <property type="entry name" value="Esterase"/>
    <property type="match status" value="1"/>
</dbReference>
<evidence type="ECO:0000259" key="3">
    <source>
        <dbReference type="SMART" id="SM00829"/>
    </source>
</evidence>
<dbReference type="STRING" id="1849047.A0A3D8RL77"/>
<dbReference type="PANTHER" id="PTHR45348">
    <property type="entry name" value="HYPOTHETICAL OXIDOREDUCTASE (EUROFUNG)"/>
    <property type="match status" value="1"/>
</dbReference>
<dbReference type="CDD" id="cd08249">
    <property type="entry name" value="enoyl_reductase_like"/>
    <property type="match status" value="1"/>
</dbReference>
<dbReference type="Gene3D" id="3.90.180.10">
    <property type="entry name" value="Medium-chain alcohol dehydrogenases, catalytic domain"/>
    <property type="match status" value="1"/>
</dbReference>
<dbReference type="PANTHER" id="PTHR45348:SF5">
    <property type="entry name" value="OXIDOREDUCTASE, PUTATIVE (AFU_ORTHOLOGUE AFUA_8G01420)-RELATED"/>
    <property type="match status" value="1"/>
</dbReference>
<keyword evidence="5" id="KW-1185">Reference proteome</keyword>
<dbReference type="SUPFAM" id="SSF53474">
    <property type="entry name" value="alpha/beta-Hydrolases"/>
    <property type="match status" value="1"/>
</dbReference>
<dbReference type="SUPFAM" id="SSF51735">
    <property type="entry name" value="NAD(P)-binding Rossmann-fold domains"/>
    <property type="match status" value="1"/>
</dbReference>
<dbReference type="OrthoDB" id="3233595at2759"/>
<dbReference type="AlphaFoldDB" id="A0A3D8RL77"/>
<dbReference type="InterPro" id="IPR029058">
    <property type="entry name" value="AB_hydrolase_fold"/>
</dbReference>
<evidence type="ECO:0000313" key="4">
    <source>
        <dbReference type="EMBL" id="RDW74793.1"/>
    </source>
</evidence>
<reference evidence="4 5" key="1">
    <citation type="journal article" date="2018" name="IMA Fungus">
        <title>IMA Genome-F 9: Draft genome sequence of Annulohypoxylon stygium, Aspergillus mulundensis, Berkeleyomyces basicola (syn. Thielaviopsis basicola), Ceratocystis smalleyi, two Cercospora beticola strains, Coleophoma cylindrospora, Fusarium fracticaudum, Phialophora cf. hyalina, and Morchella septimelata.</title>
        <authorList>
            <person name="Wingfield B.D."/>
            <person name="Bills G.F."/>
            <person name="Dong Y."/>
            <person name="Huang W."/>
            <person name="Nel W.J."/>
            <person name="Swalarsk-Parry B.S."/>
            <person name="Vaghefi N."/>
            <person name="Wilken P.M."/>
            <person name="An Z."/>
            <person name="de Beer Z.W."/>
            <person name="De Vos L."/>
            <person name="Chen L."/>
            <person name="Duong T.A."/>
            <person name="Gao Y."/>
            <person name="Hammerbacher A."/>
            <person name="Kikkert J.R."/>
            <person name="Li Y."/>
            <person name="Li H."/>
            <person name="Li K."/>
            <person name="Li Q."/>
            <person name="Liu X."/>
            <person name="Ma X."/>
            <person name="Naidoo K."/>
            <person name="Pethybridge S.J."/>
            <person name="Sun J."/>
            <person name="Steenkamp E.T."/>
            <person name="van der Nest M.A."/>
            <person name="van Wyk S."/>
            <person name="Wingfield M.J."/>
            <person name="Xiong C."/>
            <person name="Yue Q."/>
            <person name="Zhang X."/>
        </authorList>
    </citation>
    <scope>NUCLEOTIDE SEQUENCE [LARGE SCALE GENOMIC DNA]</scope>
    <source>
        <strain evidence="4 5">BP6252</strain>
    </source>
</reference>
<feature type="domain" description="Enoyl reductase (ER)" evidence="3">
    <location>
        <begin position="351"/>
        <end position="615"/>
    </location>
</feature>
<evidence type="ECO:0000313" key="5">
    <source>
        <dbReference type="Proteomes" id="UP000256645"/>
    </source>
</evidence>
<evidence type="ECO:0000256" key="1">
    <source>
        <dbReference type="ARBA" id="ARBA00008072"/>
    </source>
</evidence>
<dbReference type="InterPro" id="IPR013154">
    <property type="entry name" value="ADH-like_N"/>
</dbReference>
<dbReference type="InterPro" id="IPR020843">
    <property type="entry name" value="ER"/>
</dbReference>
<gene>
    <name evidence="4" type="ORF">BP6252_05935</name>
</gene>
<proteinExistence type="inferred from homology"/>
<keyword evidence="2" id="KW-0560">Oxidoreductase</keyword>
<dbReference type="InterPro" id="IPR000801">
    <property type="entry name" value="Esterase-like"/>
</dbReference>
<dbReference type="Gene3D" id="3.40.50.720">
    <property type="entry name" value="NAD(P)-binding Rossmann-like Domain"/>
    <property type="match status" value="1"/>
</dbReference>